<dbReference type="EMBL" id="KJ820683">
    <property type="protein sequence ID" value="AIC83289.1"/>
    <property type="molecule type" value="Genomic_DNA"/>
</dbReference>
<geneLocation type="mitochondrion" evidence="2"/>
<evidence type="ECO:0000313" key="2">
    <source>
        <dbReference type="EMBL" id="AIC83289.1"/>
    </source>
</evidence>
<keyword evidence="1" id="KW-0812">Transmembrane</keyword>
<organism evidence="2">
    <name type="scientific">Brassica oleracea var. botrytis</name>
    <name type="common">Cauliflower</name>
    <dbReference type="NCBI Taxonomy" id="3715"/>
    <lineage>
        <taxon>Eukaryota</taxon>
        <taxon>Viridiplantae</taxon>
        <taxon>Streptophyta</taxon>
        <taxon>Embryophyta</taxon>
        <taxon>Tracheophyta</taxon>
        <taxon>Spermatophyta</taxon>
        <taxon>Magnoliopsida</taxon>
        <taxon>eudicotyledons</taxon>
        <taxon>Gunneridae</taxon>
        <taxon>Pentapetalae</taxon>
        <taxon>rosids</taxon>
        <taxon>malvids</taxon>
        <taxon>Brassicales</taxon>
        <taxon>Brassicaceae</taxon>
        <taxon>Brassiceae</taxon>
        <taxon>Brassica</taxon>
    </lineage>
</organism>
<keyword evidence="1" id="KW-1133">Transmembrane helix</keyword>
<protein>
    <submittedName>
        <fullName evidence="2">Orf266</fullName>
    </submittedName>
</protein>
<name>A0A068BF02_BRAOB</name>
<keyword evidence="2" id="KW-0496">Mitochondrion</keyword>
<reference evidence="2" key="1">
    <citation type="journal article" date="2014" name="Mitochondrion">
        <title>Comparative analysis of 11 Brassicales mitochondrial genomes and the mitochondrial transcriptome of Brassica oleracea.</title>
        <authorList>
            <person name="Grewe F."/>
            <person name="Edger P.P."/>
            <person name="Keren I."/>
            <person name="Sultan L."/>
            <person name="Pires J.C."/>
            <person name="Ostersetzer-Biran O."/>
            <person name="Mower J.P."/>
        </authorList>
    </citation>
    <scope>NUCLEOTIDE SEQUENCE</scope>
</reference>
<dbReference type="AlphaFoldDB" id="A0A068BF02"/>
<gene>
    <name evidence="2" type="primary">orf266</name>
</gene>
<feature type="transmembrane region" description="Helical" evidence="1">
    <location>
        <begin position="30"/>
        <end position="50"/>
    </location>
</feature>
<sequence>MILSVLSSSALVFGLLVTRAINFVHSVLFPIPVFCSIETFFTYFSSFPIIRKLSMKWQFLWFSIFRFIFSIIMIKLFFSVGYLCFDDLTRAISQFYPPISGFMGGGNTPMPPTNPFDDFIISSYFDNERSNDQRRGSPSWSEQLPAESGLYLNLDVESSDSLRARNLQLGEDLERIHEMERNLQNERDPDRRREGASRIDREVRELERKISLCQTRDAVRDDQLDVWREGLYEELATQGEKQARLTLLNSWLKVIIHTRNHQPPKN</sequence>
<evidence type="ECO:0000256" key="1">
    <source>
        <dbReference type="SAM" id="Phobius"/>
    </source>
</evidence>
<accession>A0A068BF02</accession>
<proteinExistence type="predicted"/>
<keyword evidence="1" id="KW-0472">Membrane</keyword>
<feature type="transmembrane region" description="Helical" evidence="1">
    <location>
        <begin position="59"/>
        <end position="83"/>
    </location>
</feature>